<keyword evidence="1" id="KW-0175">Coiled coil</keyword>
<reference evidence="3" key="1">
    <citation type="journal article" date="2023" name="bioRxiv">
        <title>Scaffold-level genome assemblies of two parasitoid biocontrol wasps reveal the parthenogenesis mechanism and an associated novel virus.</title>
        <authorList>
            <person name="Inwood S."/>
            <person name="Skelly J."/>
            <person name="Guhlin J."/>
            <person name="Harrop T."/>
            <person name="Goldson S."/>
            <person name="Dearden P."/>
        </authorList>
    </citation>
    <scope>NUCLEOTIDE SEQUENCE</scope>
    <source>
        <strain evidence="3">Lincoln</strain>
        <tissue evidence="3">Whole body</tissue>
    </source>
</reference>
<dbReference type="AlphaFoldDB" id="A0AA39G1L2"/>
<feature type="compositionally biased region" description="Basic and acidic residues" evidence="2">
    <location>
        <begin position="377"/>
        <end position="387"/>
    </location>
</feature>
<keyword evidence="4" id="KW-1185">Reference proteome</keyword>
<feature type="compositionally biased region" description="Basic and acidic residues" evidence="2">
    <location>
        <begin position="442"/>
        <end position="472"/>
    </location>
</feature>
<feature type="compositionally biased region" description="Acidic residues" evidence="2">
    <location>
        <begin position="254"/>
        <end position="266"/>
    </location>
</feature>
<dbReference type="EMBL" id="JAQQBR010000003">
    <property type="protein sequence ID" value="KAK0179842.1"/>
    <property type="molecule type" value="Genomic_DNA"/>
</dbReference>
<gene>
    <name evidence="3" type="ORF">PV327_005553</name>
</gene>
<dbReference type="Proteomes" id="UP001168972">
    <property type="component" value="Unassembled WGS sequence"/>
</dbReference>
<proteinExistence type="predicted"/>
<feature type="region of interest" description="Disordered" evidence="2">
    <location>
        <begin position="194"/>
        <end position="231"/>
    </location>
</feature>
<evidence type="ECO:0000313" key="4">
    <source>
        <dbReference type="Proteomes" id="UP001168972"/>
    </source>
</evidence>
<feature type="compositionally biased region" description="Basic and acidic residues" evidence="2">
    <location>
        <begin position="310"/>
        <end position="333"/>
    </location>
</feature>
<reference evidence="3" key="2">
    <citation type="submission" date="2023-03" db="EMBL/GenBank/DDBJ databases">
        <authorList>
            <person name="Inwood S.N."/>
            <person name="Skelly J.G."/>
            <person name="Guhlin J."/>
            <person name="Harrop T.W.R."/>
            <person name="Goldson S.G."/>
            <person name="Dearden P.K."/>
        </authorList>
    </citation>
    <scope>NUCLEOTIDE SEQUENCE</scope>
    <source>
        <strain evidence="3">Lincoln</strain>
        <tissue evidence="3">Whole body</tissue>
    </source>
</reference>
<feature type="compositionally biased region" description="Low complexity" evidence="2">
    <location>
        <begin position="211"/>
        <end position="228"/>
    </location>
</feature>
<comment type="caution">
    <text evidence="3">The sequence shown here is derived from an EMBL/GenBank/DDBJ whole genome shotgun (WGS) entry which is preliminary data.</text>
</comment>
<feature type="region of interest" description="Disordered" evidence="2">
    <location>
        <begin position="497"/>
        <end position="583"/>
    </location>
</feature>
<feature type="coiled-coil region" evidence="1">
    <location>
        <begin position="120"/>
        <end position="186"/>
    </location>
</feature>
<evidence type="ECO:0000313" key="3">
    <source>
        <dbReference type="EMBL" id="KAK0179842.1"/>
    </source>
</evidence>
<protein>
    <submittedName>
        <fullName evidence="3">Uncharacterized protein</fullName>
    </submittedName>
</protein>
<organism evidence="3 4">
    <name type="scientific">Microctonus hyperodae</name>
    <name type="common">Parasitoid wasp</name>
    <dbReference type="NCBI Taxonomy" id="165561"/>
    <lineage>
        <taxon>Eukaryota</taxon>
        <taxon>Metazoa</taxon>
        <taxon>Ecdysozoa</taxon>
        <taxon>Arthropoda</taxon>
        <taxon>Hexapoda</taxon>
        <taxon>Insecta</taxon>
        <taxon>Pterygota</taxon>
        <taxon>Neoptera</taxon>
        <taxon>Endopterygota</taxon>
        <taxon>Hymenoptera</taxon>
        <taxon>Apocrita</taxon>
        <taxon>Ichneumonoidea</taxon>
        <taxon>Braconidae</taxon>
        <taxon>Euphorinae</taxon>
        <taxon>Microctonus</taxon>
    </lineage>
</organism>
<feature type="region of interest" description="Disordered" evidence="2">
    <location>
        <begin position="304"/>
        <end position="387"/>
    </location>
</feature>
<evidence type="ECO:0000256" key="2">
    <source>
        <dbReference type="SAM" id="MobiDB-lite"/>
    </source>
</evidence>
<accession>A0AA39G1L2</accession>
<sequence length="583" mass="68941">MAAKSGGCIDWSLIIKPILAASYGSFNKNEIIELVKAIIKSESEFTTHEEQYEAFYTSFAALTADYISGCANTHGGEVITVTRCDVTNVTILEYNSLVQMEDDDDIDIYGDLTNFEEKPSDDCSESNSELKKKCAALEDKVTSLEKELESLRKIKNTLEVNLSSLMKTAKTEIARKDRMIAELRTEIENTIFRRNNHRNPKVDHQSNNTKSNLNENQNQCNNNSTTNNPRVKVEPTVSYNVEPAYIKTSISIEHDDDEDDEEEDCGGEIYEPNKFSSTIYGERLRKKLMEEKEAEKLQKEQMKFVASTSEKSEIIHEPENIPNSTHRDNKENQYQEITPSVEVDENSVKKSLKRPNDETYDSHYDKRIKLNNNKNENTPRKDNINISKTHEKINYRLAPIEIHTETLNRKQDEELVRYKRVDDQRDNYYDKYRKHCSNSRSRSRDSYHSDKRKDSNSRNKDFDRRYDIDQSKYYRPSNYHDFQNKYEMRQDSRNRAYTNFSHHSEKINDARNSMTEHHRRQRDENKTDHRYKSRDNRESYKNWERSEGRQYHRSDDNHRHDSKEYDKKNWDRRVFNENSSDKV</sequence>
<feature type="region of interest" description="Disordered" evidence="2">
    <location>
        <begin position="254"/>
        <end position="273"/>
    </location>
</feature>
<name>A0AA39G1L2_MICHY</name>
<evidence type="ECO:0000256" key="1">
    <source>
        <dbReference type="SAM" id="Coils"/>
    </source>
</evidence>
<feature type="compositionally biased region" description="Basic and acidic residues" evidence="2">
    <location>
        <begin position="521"/>
        <end position="583"/>
    </location>
</feature>
<feature type="region of interest" description="Disordered" evidence="2">
    <location>
        <begin position="429"/>
        <end position="483"/>
    </location>
</feature>
<feature type="compositionally biased region" description="Basic and acidic residues" evidence="2">
    <location>
        <begin position="354"/>
        <end position="368"/>
    </location>
</feature>